<dbReference type="Gene3D" id="2.40.160.130">
    <property type="entry name" value="Capsule assembly protein Wzi"/>
    <property type="match status" value="1"/>
</dbReference>
<proteinExistence type="predicted"/>
<dbReference type="EMBL" id="CP028923">
    <property type="protein sequence ID" value="QCK14180.1"/>
    <property type="molecule type" value="Genomic_DNA"/>
</dbReference>
<dbReference type="InterPro" id="IPR038636">
    <property type="entry name" value="Wzi_sf"/>
</dbReference>
<dbReference type="AlphaFoldDB" id="A0A4D7JL08"/>
<evidence type="ECO:0000313" key="1">
    <source>
        <dbReference type="EMBL" id="QCK14180.1"/>
    </source>
</evidence>
<organism evidence="1 2">
    <name type="scientific">Mangrovivirga cuniculi</name>
    <dbReference type="NCBI Taxonomy" id="2715131"/>
    <lineage>
        <taxon>Bacteria</taxon>
        <taxon>Pseudomonadati</taxon>
        <taxon>Bacteroidota</taxon>
        <taxon>Cytophagia</taxon>
        <taxon>Cytophagales</taxon>
        <taxon>Mangrovivirgaceae</taxon>
        <taxon>Mangrovivirga</taxon>
    </lineage>
</organism>
<name>A0A4D7JL08_9BACT</name>
<keyword evidence="2" id="KW-1185">Reference proteome</keyword>
<evidence type="ECO:0008006" key="3">
    <source>
        <dbReference type="Google" id="ProtNLM"/>
    </source>
</evidence>
<dbReference type="KEGG" id="fpf:DCC35_05190"/>
<dbReference type="Proteomes" id="UP000298616">
    <property type="component" value="Chromosome"/>
</dbReference>
<evidence type="ECO:0000313" key="2">
    <source>
        <dbReference type="Proteomes" id="UP000298616"/>
    </source>
</evidence>
<dbReference type="RefSeq" id="WP_137089774.1">
    <property type="nucleotide sequence ID" value="NZ_CP028923.1"/>
</dbReference>
<reference evidence="1 2" key="1">
    <citation type="submission" date="2018-04" db="EMBL/GenBank/DDBJ databases">
        <title>Complete genome uncultured novel isolate.</title>
        <authorList>
            <person name="Merlino G."/>
        </authorList>
    </citation>
    <scope>NUCLEOTIDE SEQUENCE [LARGE SCALE GENOMIC DNA]</scope>
    <source>
        <strain evidence="2">R1DC9</strain>
    </source>
</reference>
<dbReference type="OrthoDB" id="9808260at2"/>
<protein>
    <recommendedName>
        <fullName evidence="3">Capsule assembly protein Wzi</fullName>
    </recommendedName>
</protein>
<gene>
    <name evidence="1" type="ORF">DCC35_05190</name>
</gene>
<accession>A0A4D7JL08</accession>
<sequence length="558" mass="64343">MRQVFFFSLTFLFLSISIKAQSIRLDRRNYQHHLIDRFEIRTGKQYPGFHSTMKTYRRDKIDTAYYDMVADSTEKSDVTASLLLYNNWEYISDEAPESDKPLFNFLYKTPGDFWHDKGKNYDLHVNPILHLAYMNQNTETDGSLFINTRGVKVRGRIGDKVAFFTSLTENQARYPSYIHRYINENIVVPNQGFWKEFKDTGVDFFEARGYISFDLVKDMINLQFGHDRLFIGNGYRSMILSDFSAPMLFLKLETEVGKVNYTNIFAELTADIEGNQSGLTGSGRYPKKYLAQHRLGIDIGKSLNIGLFESVVIYEDSASANIELGYLNPIIFYRAIEQNEGSQDNVLLGLDWKWNFLNHFSFYGQLSLDEFVLSEYTDNNGWWANKNAVQVGMKYIDAFGIPYLDLQGEFNTARPYMYSHRDSYGSFSHYGQPLAHPRGANFTELIGIARYKIIPRLDLTLTGIISDFGSDEDGGNWGGDILKPNITREQNYDNETGQGVNNSLFIGEALLTYMPKNNLFVDLGYTIRNQENEILGELNENWLSIAVRWNIARQNNLF</sequence>